<dbReference type="EMBL" id="BEXD01004092">
    <property type="protein sequence ID" value="GBC06682.1"/>
    <property type="molecule type" value="Genomic_DNA"/>
</dbReference>
<dbReference type="AlphaFoldDB" id="A0A2Z6SBN2"/>
<dbReference type="EMBL" id="BLAL01000034">
    <property type="protein sequence ID" value="GES78224.1"/>
    <property type="molecule type" value="Genomic_DNA"/>
</dbReference>
<feature type="region of interest" description="Disordered" evidence="1">
    <location>
        <begin position="30"/>
        <end position="49"/>
    </location>
</feature>
<evidence type="ECO:0000256" key="1">
    <source>
        <dbReference type="SAM" id="MobiDB-lite"/>
    </source>
</evidence>
<evidence type="ECO:0000256" key="2">
    <source>
        <dbReference type="SAM" id="Phobius"/>
    </source>
</evidence>
<name>A0A2Z6SBN2_9GLOM</name>
<evidence type="ECO:0000313" key="4">
    <source>
        <dbReference type="EMBL" id="GES78224.1"/>
    </source>
</evidence>
<protein>
    <submittedName>
        <fullName evidence="3">Uncharacterized protein</fullName>
    </submittedName>
</protein>
<comment type="caution">
    <text evidence="3">The sequence shown here is derived from an EMBL/GenBank/DDBJ whole genome shotgun (WGS) entry which is preliminary data.</text>
</comment>
<reference evidence="4" key="2">
    <citation type="submission" date="2019-10" db="EMBL/GenBank/DDBJ databases">
        <title>Conservation and host-specific expression of non-tandemly repeated heterogenous ribosome RNA gene in arbuscular mycorrhizal fungi.</title>
        <authorList>
            <person name="Maeda T."/>
            <person name="Kobayashi Y."/>
            <person name="Nakagawa T."/>
            <person name="Ezawa T."/>
            <person name="Yamaguchi K."/>
            <person name="Bino T."/>
            <person name="Nishimoto Y."/>
            <person name="Shigenobu S."/>
            <person name="Kawaguchi M."/>
        </authorList>
    </citation>
    <scope>NUCLEOTIDE SEQUENCE</scope>
    <source>
        <strain evidence="4">HR1</strain>
    </source>
</reference>
<organism evidence="3 5">
    <name type="scientific">Rhizophagus clarus</name>
    <dbReference type="NCBI Taxonomy" id="94130"/>
    <lineage>
        <taxon>Eukaryota</taxon>
        <taxon>Fungi</taxon>
        <taxon>Fungi incertae sedis</taxon>
        <taxon>Mucoromycota</taxon>
        <taxon>Glomeromycotina</taxon>
        <taxon>Glomeromycetes</taxon>
        <taxon>Glomerales</taxon>
        <taxon>Glomeraceae</taxon>
        <taxon>Rhizophagus</taxon>
    </lineage>
</organism>
<evidence type="ECO:0000313" key="3">
    <source>
        <dbReference type="EMBL" id="GBC06682.1"/>
    </source>
</evidence>
<keyword evidence="2" id="KW-0472">Membrane</keyword>
<proteinExistence type="predicted"/>
<dbReference type="OrthoDB" id="2402927at2759"/>
<reference evidence="3 5" key="1">
    <citation type="submission" date="2017-11" db="EMBL/GenBank/DDBJ databases">
        <title>The genome of Rhizophagus clarus HR1 reveals common genetic basis of auxotrophy among arbuscular mycorrhizal fungi.</title>
        <authorList>
            <person name="Kobayashi Y."/>
        </authorList>
    </citation>
    <scope>NUCLEOTIDE SEQUENCE [LARGE SCALE GENOMIC DNA]</scope>
    <source>
        <strain evidence="3 5">HR1</strain>
    </source>
</reference>
<dbReference type="Proteomes" id="UP000247702">
    <property type="component" value="Unassembled WGS sequence"/>
</dbReference>
<gene>
    <name evidence="4" type="ORF">RCL2_000553600</name>
    <name evidence="3" type="ORF">RclHR1_00070049</name>
</gene>
<keyword evidence="5" id="KW-1185">Reference proteome</keyword>
<feature type="transmembrane region" description="Helical" evidence="2">
    <location>
        <begin position="78"/>
        <end position="95"/>
    </location>
</feature>
<feature type="compositionally biased region" description="Basic and acidic residues" evidence="1">
    <location>
        <begin position="30"/>
        <end position="42"/>
    </location>
</feature>
<keyword evidence="2" id="KW-0812">Transmembrane</keyword>
<sequence length="360" mass="41182">MTNRKNEHIEDGSHKKVAYRYISAIKEEQEIRERKTSPRQDSIDQSSLNNNDTNNLNYLNLIKERIFRFSHLSRNAKIGLMAVPTFFILLIYFLTPEKSPSPFFREFVDTTTTTFVDINSVDLPASNTLTQHTVTCRNAANMVQNSPAFKDHGIQIASGLRDFGEKITLAGRHLQNMYNKGSTVYKAFDNDIEAMINRLKQSAKKGDAKFFKNKLNKLINKIKDFRQHVEITQSSIANAEETRHDTEGYIIDGLREAENFISNGNEGSQRTVELTRAKKELAFISDLLSHLDSTAVHLDKIRKILSNYEDKLLNVEAELGGFGRDEEDGIFEVSREDIKYLKQALEVLKTSHLKFNQLSN</sequence>
<accession>A0A2Z6SBN2</accession>
<dbReference type="Proteomes" id="UP000615446">
    <property type="component" value="Unassembled WGS sequence"/>
</dbReference>
<keyword evidence="2" id="KW-1133">Transmembrane helix</keyword>
<evidence type="ECO:0000313" key="5">
    <source>
        <dbReference type="Proteomes" id="UP000247702"/>
    </source>
</evidence>